<reference evidence="1 2" key="1">
    <citation type="submission" date="2017-01" db="EMBL/GenBank/DDBJ databases">
        <authorList>
            <person name="Mah S.A."/>
            <person name="Swanson W.J."/>
            <person name="Moy G.W."/>
            <person name="Vacquier V.D."/>
        </authorList>
    </citation>
    <scope>NUCLEOTIDE SEQUENCE [LARGE SCALE GENOMIC DNA]</scope>
    <source>
        <strain evidence="1 2">DCY110</strain>
    </source>
</reference>
<dbReference type="AlphaFoldDB" id="A0A1P8JV52"/>
<dbReference type="RefSeq" id="WP_076199397.1">
    <property type="nucleotide sequence ID" value="NZ_CP019236.1"/>
</dbReference>
<protein>
    <submittedName>
        <fullName evidence="1">Uncharacterized protein</fullName>
    </submittedName>
</protein>
<name>A0A1P8JV52_9BURK</name>
<evidence type="ECO:0000313" key="2">
    <source>
        <dbReference type="Proteomes" id="UP000186609"/>
    </source>
</evidence>
<evidence type="ECO:0000313" key="1">
    <source>
        <dbReference type="EMBL" id="APW37656.1"/>
    </source>
</evidence>
<dbReference type="OrthoDB" id="8909425at2"/>
<organism evidence="1 2">
    <name type="scientific">Rhodoferax koreensis</name>
    <dbReference type="NCBI Taxonomy" id="1842727"/>
    <lineage>
        <taxon>Bacteria</taxon>
        <taxon>Pseudomonadati</taxon>
        <taxon>Pseudomonadota</taxon>
        <taxon>Betaproteobacteria</taxon>
        <taxon>Burkholderiales</taxon>
        <taxon>Comamonadaceae</taxon>
        <taxon>Rhodoferax</taxon>
    </lineage>
</organism>
<keyword evidence="2" id="KW-1185">Reference proteome</keyword>
<dbReference type="Proteomes" id="UP000186609">
    <property type="component" value="Chromosome"/>
</dbReference>
<dbReference type="STRING" id="1842727.RD110_11010"/>
<gene>
    <name evidence="1" type="ORF">RD110_11010</name>
</gene>
<dbReference type="KEGG" id="rhy:RD110_11010"/>
<dbReference type="EMBL" id="CP019236">
    <property type="protein sequence ID" value="APW37656.1"/>
    <property type="molecule type" value="Genomic_DNA"/>
</dbReference>
<proteinExistence type="predicted"/>
<sequence>MRLEENPQLPIGATSPYEVALNQLLTRVFRAFAQKANQIADGRVSAIDNALTSAPTTGQYQRGDFVRNSAPVEAGTAGSKYVVTGWICVAAGSPGTFVQHRALTGN</sequence>
<accession>A0A1P8JV52</accession>